<keyword evidence="1" id="KW-1133">Transmembrane helix</keyword>
<evidence type="ECO:0000313" key="2">
    <source>
        <dbReference type="EMBL" id="MPC54101.1"/>
    </source>
</evidence>
<dbReference type="Proteomes" id="UP000324222">
    <property type="component" value="Unassembled WGS sequence"/>
</dbReference>
<sequence>MRKERECMMERTCGGWAAEWFNQGMVKRTEGSLNRTCRAVTEGILEEYNMWEVLFSFHLLVAQAILFIVVPVLGPITPPKRIFGITT</sequence>
<proteinExistence type="predicted"/>
<evidence type="ECO:0000256" key="1">
    <source>
        <dbReference type="SAM" id="Phobius"/>
    </source>
</evidence>
<name>A0A5B7G2J7_PORTR</name>
<dbReference type="EMBL" id="VSRR010012108">
    <property type="protein sequence ID" value="MPC54101.1"/>
    <property type="molecule type" value="Genomic_DNA"/>
</dbReference>
<dbReference type="AlphaFoldDB" id="A0A5B7G2J7"/>
<feature type="transmembrane region" description="Helical" evidence="1">
    <location>
        <begin position="53"/>
        <end position="73"/>
    </location>
</feature>
<protein>
    <submittedName>
        <fullName evidence="2">Uncharacterized protein</fullName>
    </submittedName>
</protein>
<reference evidence="2 3" key="1">
    <citation type="submission" date="2019-05" db="EMBL/GenBank/DDBJ databases">
        <title>Another draft genome of Portunus trituberculatus and its Hox gene families provides insights of decapod evolution.</title>
        <authorList>
            <person name="Jeong J.-H."/>
            <person name="Song I."/>
            <person name="Kim S."/>
            <person name="Choi T."/>
            <person name="Kim D."/>
            <person name="Ryu S."/>
            <person name="Kim W."/>
        </authorList>
    </citation>
    <scope>NUCLEOTIDE SEQUENCE [LARGE SCALE GENOMIC DNA]</scope>
    <source>
        <tissue evidence="2">Muscle</tissue>
    </source>
</reference>
<evidence type="ECO:0000313" key="3">
    <source>
        <dbReference type="Proteomes" id="UP000324222"/>
    </source>
</evidence>
<accession>A0A5B7G2J7</accession>
<comment type="caution">
    <text evidence="2">The sequence shown here is derived from an EMBL/GenBank/DDBJ whole genome shotgun (WGS) entry which is preliminary data.</text>
</comment>
<gene>
    <name evidence="2" type="ORF">E2C01_048008</name>
</gene>
<keyword evidence="1" id="KW-0812">Transmembrane</keyword>
<keyword evidence="1" id="KW-0472">Membrane</keyword>
<keyword evidence="3" id="KW-1185">Reference proteome</keyword>
<organism evidence="2 3">
    <name type="scientific">Portunus trituberculatus</name>
    <name type="common">Swimming crab</name>
    <name type="synonym">Neptunus trituberculatus</name>
    <dbReference type="NCBI Taxonomy" id="210409"/>
    <lineage>
        <taxon>Eukaryota</taxon>
        <taxon>Metazoa</taxon>
        <taxon>Ecdysozoa</taxon>
        <taxon>Arthropoda</taxon>
        <taxon>Crustacea</taxon>
        <taxon>Multicrustacea</taxon>
        <taxon>Malacostraca</taxon>
        <taxon>Eumalacostraca</taxon>
        <taxon>Eucarida</taxon>
        <taxon>Decapoda</taxon>
        <taxon>Pleocyemata</taxon>
        <taxon>Brachyura</taxon>
        <taxon>Eubrachyura</taxon>
        <taxon>Portunoidea</taxon>
        <taxon>Portunidae</taxon>
        <taxon>Portuninae</taxon>
        <taxon>Portunus</taxon>
    </lineage>
</organism>